<dbReference type="PROSITE" id="PS51473">
    <property type="entry name" value="GNK2"/>
    <property type="match status" value="2"/>
</dbReference>
<feature type="domain" description="Gnk2-homologous" evidence="4">
    <location>
        <begin position="27"/>
        <end position="130"/>
    </location>
</feature>
<sequence length="327" mass="34575">MAPRLLLLAALALVFVVAAGQGAKTVLPFAPSCSTSGNYTDGSQYKKNLDQLLAALPTAAGDNGWFYNGTAGTGADQVFGLIMCYADRNATQCLECLAGAPAGITGLCPGSRNVSAAYDACVLRYSDTDFFSVASRGEVFVIWGSTVDQVRLEDARSSLMNRLARTAPGSLLFVANESAPLIGSSDSVYGLAQCTRDLTAIECSWCLNTYIALLPGRFPNNTGGALKGYSCYVRGAILDAADTRLKGEFDARQMETVMVVGLWCTHPDRSLRPSMRQAVNVLRLEAPLPSLPARMPVATYMPPPDALYHTSSVTTGGNSTGTGTLLK</sequence>
<evidence type="ECO:0000313" key="5">
    <source>
        <dbReference type="EMBL" id="CAD6269248.1"/>
    </source>
</evidence>
<dbReference type="PANTHER" id="PTHR32099:SF102">
    <property type="entry name" value="OS12G0608700 PROTEIN"/>
    <property type="match status" value="1"/>
</dbReference>
<dbReference type="OrthoDB" id="678992at2759"/>
<dbReference type="EMBL" id="CAJGYO010000015">
    <property type="protein sequence ID" value="CAD6269248.1"/>
    <property type="molecule type" value="Genomic_DNA"/>
</dbReference>
<gene>
    <name evidence="5" type="ORF">NCGR_LOCUS52552</name>
</gene>
<reference evidence="5" key="1">
    <citation type="submission" date="2020-10" db="EMBL/GenBank/DDBJ databases">
        <authorList>
            <person name="Han B."/>
            <person name="Lu T."/>
            <person name="Zhao Q."/>
            <person name="Huang X."/>
            <person name="Zhao Y."/>
        </authorList>
    </citation>
    <scope>NUCLEOTIDE SEQUENCE</scope>
</reference>
<dbReference type="InterPro" id="IPR002902">
    <property type="entry name" value="GNK2"/>
</dbReference>
<dbReference type="CDD" id="cd23509">
    <property type="entry name" value="Gnk2-like"/>
    <property type="match status" value="2"/>
</dbReference>
<protein>
    <recommendedName>
        <fullName evidence="4">Gnk2-homologous domain-containing protein</fullName>
    </recommendedName>
</protein>
<name>A0A811RHB0_9POAL</name>
<dbReference type="PANTHER" id="PTHR32099">
    <property type="entry name" value="CYSTEINE-RICH REPEAT SECRETORY PROTEIN"/>
    <property type="match status" value="1"/>
</dbReference>
<dbReference type="Proteomes" id="UP000604825">
    <property type="component" value="Unassembled WGS sequence"/>
</dbReference>
<comment type="caution">
    <text evidence="5">The sequence shown here is derived from an EMBL/GenBank/DDBJ whole genome shotgun (WGS) entry which is preliminary data.</text>
</comment>
<keyword evidence="1 3" id="KW-0732">Signal</keyword>
<evidence type="ECO:0000313" key="6">
    <source>
        <dbReference type="Proteomes" id="UP000604825"/>
    </source>
</evidence>
<feature type="chain" id="PRO_5032614838" description="Gnk2-homologous domain-containing protein" evidence="3">
    <location>
        <begin position="23"/>
        <end position="327"/>
    </location>
</feature>
<evidence type="ECO:0000256" key="3">
    <source>
        <dbReference type="SAM" id="SignalP"/>
    </source>
</evidence>
<dbReference type="AlphaFoldDB" id="A0A811RHB0"/>
<feature type="domain" description="Gnk2-homologous" evidence="4">
    <location>
        <begin position="134"/>
        <end position="240"/>
    </location>
</feature>
<dbReference type="Pfam" id="PF01657">
    <property type="entry name" value="Stress-antifung"/>
    <property type="match status" value="2"/>
</dbReference>
<evidence type="ECO:0000256" key="2">
    <source>
        <dbReference type="ARBA" id="ARBA00022737"/>
    </source>
</evidence>
<proteinExistence type="predicted"/>
<feature type="signal peptide" evidence="3">
    <location>
        <begin position="1"/>
        <end position="22"/>
    </location>
</feature>
<accession>A0A811RHB0</accession>
<keyword evidence="6" id="KW-1185">Reference proteome</keyword>
<dbReference type="FunFam" id="3.30.430.20:FF:000024">
    <property type="entry name" value="L-type lectin-domain containing receptor kinase IX.1"/>
    <property type="match status" value="1"/>
</dbReference>
<organism evidence="5 6">
    <name type="scientific">Miscanthus lutarioriparius</name>
    <dbReference type="NCBI Taxonomy" id="422564"/>
    <lineage>
        <taxon>Eukaryota</taxon>
        <taxon>Viridiplantae</taxon>
        <taxon>Streptophyta</taxon>
        <taxon>Embryophyta</taxon>
        <taxon>Tracheophyta</taxon>
        <taxon>Spermatophyta</taxon>
        <taxon>Magnoliopsida</taxon>
        <taxon>Liliopsida</taxon>
        <taxon>Poales</taxon>
        <taxon>Poaceae</taxon>
        <taxon>PACMAD clade</taxon>
        <taxon>Panicoideae</taxon>
        <taxon>Andropogonodae</taxon>
        <taxon>Andropogoneae</taxon>
        <taxon>Saccharinae</taxon>
        <taxon>Miscanthus</taxon>
    </lineage>
</organism>
<dbReference type="InterPro" id="IPR038408">
    <property type="entry name" value="GNK2_sf"/>
</dbReference>
<keyword evidence="2" id="KW-0677">Repeat</keyword>
<dbReference type="Gene3D" id="3.30.430.20">
    <property type="entry name" value="Gnk2 domain, C-X8-C-X2-C motif"/>
    <property type="match status" value="2"/>
</dbReference>
<evidence type="ECO:0000259" key="4">
    <source>
        <dbReference type="PROSITE" id="PS51473"/>
    </source>
</evidence>
<evidence type="ECO:0000256" key="1">
    <source>
        <dbReference type="ARBA" id="ARBA00022729"/>
    </source>
</evidence>